<evidence type="ECO:0000313" key="2">
    <source>
        <dbReference type="EMBL" id="SHI34038.1"/>
    </source>
</evidence>
<keyword evidence="1" id="KW-0812">Transmembrane</keyword>
<evidence type="ECO:0008006" key="4">
    <source>
        <dbReference type="Google" id="ProtNLM"/>
    </source>
</evidence>
<gene>
    <name evidence="2" type="ORF">SAMN02745163_00044</name>
</gene>
<organism evidence="2 3">
    <name type="scientific">Clostridium cavendishii DSM 21758</name>
    <dbReference type="NCBI Taxonomy" id="1121302"/>
    <lineage>
        <taxon>Bacteria</taxon>
        <taxon>Bacillati</taxon>
        <taxon>Bacillota</taxon>
        <taxon>Clostridia</taxon>
        <taxon>Eubacteriales</taxon>
        <taxon>Clostridiaceae</taxon>
        <taxon>Clostridium</taxon>
    </lineage>
</organism>
<dbReference type="STRING" id="1121302.SAMN02745163_00044"/>
<accession>A0A1M6ACC2</accession>
<protein>
    <recommendedName>
        <fullName evidence="4">BofC C-terminal domain-containing protein</fullName>
    </recommendedName>
</protein>
<name>A0A1M6ACC2_9CLOT</name>
<reference evidence="2 3" key="1">
    <citation type="submission" date="2016-11" db="EMBL/GenBank/DDBJ databases">
        <authorList>
            <person name="Jaros S."/>
            <person name="Januszkiewicz K."/>
            <person name="Wedrychowicz H."/>
        </authorList>
    </citation>
    <scope>NUCLEOTIDE SEQUENCE [LARGE SCALE GENOMIC DNA]</scope>
    <source>
        <strain evidence="2 3">DSM 21758</strain>
    </source>
</reference>
<evidence type="ECO:0000256" key="1">
    <source>
        <dbReference type="SAM" id="Phobius"/>
    </source>
</evidence>
<dbReference type="EMBL" id="FQZB01000003">
    <property type="protein sequence ID" value="SHI34038.1"/>
    <property type="molecule type" value="Genomic_DNA"/>
</dbReference>
<dbReference type="Proteomes" id="UP000184310">
    <property type="component" value="Unassembled WGS sequence"/>
</dbReference>
<dbReference type="AlphaFoldDB" id="A0A1M6ACC2"/>
<proteinExistence type="predicted"/>
<sequence length="197" mass="22514">MNKKRAYLIFLVFSLVGIIFLMSYTVSLKYLGKQKVDPKVENSKPVYNSNANTVNDKVNIVLKTKTKDGKFAIDKTLSYEELKKEVSNDDPKKQDIIDFYGKLNYKIESFDENNIVLIRDSIKVLKSNAYYLGEKDGFIAIYKTNDKGEATVENAESDISVKKVDSLKDVDKQKIINFQKEFKTKEEAEEALSGYTS</sequence>
<keyword evidence="3" id="KW-1185">Reference proteome</keyword>
<evidence type="ECO:0000313" key="3">
    <source>
        <dbReference type="Proteomes" id="UP000184310"/>
    </source>
</evidence>
<keyword evidence="1" id="KW-0472">Membrane</keyword>
<feature type="transmembrane region" description="Helical" evidence="1">
    <location>
        <begin position="6"/>
        <end position="26"/>
    </location>
</feature>
<keyword evidence="1" id="KW-1133">Transmembrane helix</keyword>
<dbReference type="OrthoDB" id="2082016at2"/>
<dbReference type="RefSeq" id="WP_072984098.1">
    <property type="nucleotide sequence ID" value="NZ_FQZB01000003.1"/>
</dbReference>